<dbReference type="Pfam" id="PF10082">
    <property type="entry name" value="BBP2_2"/>
    <property type="match status" value="1"/>
</dbReference>
<comment type="caution">
    <text evidence="1">The sequence shown here is derived from an EMBL/GenBank/DDBJ whole genome shotgun (WGS) entry which is preliminary data.</text>
</comment>
<accession>A0ABS2D5L2</accession>
<reference evidence="1 2" key="1">
    <citation type="submission" date="2020-12" db="EMBL/GenBank/DDBJ databases">
        <title>Sphingomonas sp.</title>
        <authorList>
            <person name="Kim M.K."/>
        </authorList>
    </citation>
    <scope>NUCLEOTIDE SEQUENCE [LARGE SCALE GENOMIC DNA]</scope>
    <source>
        <strain evidence="1 2">BT552</strain>
    </source>
</reference>
<proteinExistence type="predicted"/>
<keyword evidence="2" id="KW-1185">Reference proteome</keyword>
<organism evidence="1 2">
    <name type="scientific">Sphingomonas longa</name>
    <dbReference type="NCBI Taxonomy" id="2778730"/>
    <lineage>
        <taxon>Bacteria</taxon>
        <taxon>Pseudomonadati</taxon>
        <taxon>Pseudomonadota</taxon>
        <taxon>Alphaproteobacteria</taxon>
        <taxon>Sphingomonadales</taxon>
        <taxon>Sphingomonadaceae</taxon>
        <taxon>Sphingomonas</taxon>
    </lineage>
</organism>
<gene>
    <name evidence="1" type="ORF">ILT43_03700</name>
</gene>
<dbReference type="Proteomes" id="UP000763641">
    <property type="component" value="Unassembled WGS sequence"/>
</dbReference>
<evidence type="ECO:0000313" key="2">
    <source>
        <dbReference type="Proteomes" id="UP000763641"/>
    </source>
</evidence>
<name>A0ABS2D5L2_9SPHN</name>
<protein>
    <submittedName>
        <fullName evidence="1">Outer membrane beta-barrel protein</fullName>
    </submittedName>
</protein>
<dbReference type="RefSeq" id="WP_204194898.1">
    <property type="nucleotide sequence ID" value="NZ_JAFEMC010000001.1"/>
</dbReference>
<sequence length="394" mass="42753">MLGATAAHAQTAAPERHFTAGVRATATYDSNVSRTSAELRERRGLSKDDMRYTPSLTIDALLPLGRQSLSLVGLVGYDFYQNNTRLNSERVSLDGAAGFQLSRCNGAFTANYARRQSDLGDLFFITDPGGNISSRVRNQEDIKTIGLSASCGGAIGIKPTASVQQTWVDNSAGVRRISDYNSTSAQAGLAYSRPTFGLLTLFGSYSTTSFPNRSTLVGLAGSDGFKSKGGGVRFERSIGSRLSGLVEVSYTSTDSQRSVNDFSGITYRGQIMQKVGTSLLWTFDLSRAVQPSNRVDANYSVEEFYSFNADYALSDRAGLNLNLFARDRNYRGGFLVLGPSLVNDKTRSVTIGGRYRLLRKINLTLAATRESRQANGTVFDYKSTRVVTGIATTF</sequence>
<evidence type="ECO:0000313" key="1">
    <source>
        <dbReference type="EMBL" id="MBM6575461.1"/>
    </source>
</evidence>
<dbReference type="EMBL" id="JAFEMC010000001">
    <property type="protein sequence ID" value="MBM6575461.1"/>
    <property type="molecule type" value="Genomic_DNA"/>
</dbReference>
<dbReference type="InterPro" id="IPR018759">
    <property type="entry name" value="BBP2_2"/>
</dbReference>